<dbReference type="EMBL" id="CH473949">
    <property type="protein sequence ID" value="EDL79332.1"/>
    <property type="molecule type" value="Genomic_DNA"/>
</dbReference>
<reference evidence="2" key="1">
    <citation type="submission" date="2005-09" db="EMBL/GenBank/DDBJ databases">
        <authorList>
            <person name="Mural R.J."/>
            <person name="Li P.W."/>
            <person name="Adams M.D."/>
            <person name="Amanatides P.G."/>
            <person name="Baden-Tillson H."/>
            <person name="Barnstead M."/>
            <person name="Chin S.H."/>
            <person name="Dew I."/>
            <person name="Evans C.A."/>
            <person name="Ferriera S."/>
            <person name="Flanigan M."/>
            <person name="Fosler C."/>
            <person name="Glodek A."/>
            <person name="Gu Z."/>
            <person name="Holt R.A."/>
            <person name="Jennings D."/>
            <person name="Kraft C.L."/>
            <person name="Lu F."/>
            <person name="Nguyen T."/>
            <person name="Nusskern D.R."/>
            <person name="Pfannkoch C.M."/>
            <person name="Sitter C."/>
            <person name="Sutton G.G."/>
            <person name="Venter J.C."/>
            <person name="Wang Z."/>
            <person name="Woodage T."/>
            <person name="Zheng X.H."/>
            <person name="Zhong F."/>
        </authorList>
    </citation>
    <scope>NUCLEOTIDE SEQUENCE [LARGE SCALE GENOMIC DNA]</scope>
    <source>
        <strain>BN</strain>
        <strain evidence="2">Sprague-Dawley</strain>
    </source>
</reference>
<sequence length="51" mass="5622">MRTWILRCAASTQSLSRLHGAFLAKQRLGASLKASGKWKPPRAVTQMAQNP</sequence>
<dbReference type="Proteomes" id="UP000234681">
    <property type="component" value="Chromosome 3"/>
</dbReference>
<name>A6HMT1_RAT</name>
<evidence type="ECO:0000313" key="2">
    <source>
        <dbReference type="Proteomes" id="UP000234681"/>
    </source>
</evidence>
<accession>A6HMT1</accession>
<protein>
    <submittedName>
        <fullName evidence="1">RCG27115</fullName>
    </submittedName>
</protein>
<dbReference type="AlphaFoldDB" id="A6HMT1"/>
<gene>
    <name evidence="1" type="ORF">rCG_27115</name>
</gene>
<proteinExistence type="predicted"/>
<evidence type="ECO:0000313" key="1">
    <source>
        <dbReference type="EMBL" id="EDL79332.1"/>
    </source>
</evidence>
<organism evidence="1 2">
    <name type="scientific">Rattus norvegicus</name>
    <name type="common">Rat</name>
    <dbReference type="NCBI Taxonomy" id="10116"/>
    <lineage>
        <taxon>Eukaryota</taxon>
        <taxon>Metazoa</taxon>
        <taxon>Chordata</taxon>
        <taxon>Craniata</taxon>
        <taxon>Vertebrata</taxon>
        <taxon>Euteleostomi</taxon>
        <taxon>Mammalia</taxon>
        <taxon>Eutheria</taxon>
        <taxon>Euarchontoglires</taxon>
        <taxon>Glires</taxon>
        <taxon>Rodentia</taxon>
        <taxon>Myomorpha</taxon>
        <taxon>Muroidea</taxon>
        <taxon>Muridae</taxon>
        <taxon>Murinae</taxon>
        <taxon>Rattus</taxon>
    </lineage>
</organism>